<proteinExistence type="predicted"/>
<dbReference type="Gene3D" id="3.20.20.370">
    <property type="entry name" value="Glycoside hydrolase/deacetylase"/>
    <property type="match status" value="1"/>
</dbReference>
<evidence type="ECO:0000313" key="2">
    <source>
        <dbReference type="Proteomes" id="UP001595478"/>
    </source>
</evidence>
<gene>
    <name evidence="1" type="ORF">ACFOHL_10205</name>
</gene>
<organism evidence="1 2">
    <name type="scientific">Agaribacter flavus</name>
    <dbReference type="NCBI Taxonomy" id="1902781"/>
    <lineage>
        <taxon>Bacteria</taxon>
        <taxon>Pseudomonadati</taxon>
        <taxon>Pseudomonadota</taxon>
        <taxon>Gammaproteobacteria</taxon>
        <taxon>Alteromonadales</taxon>
        <taxon>Alteromonadaceae</taxon>
        <taxon>Agaribacter</taxon>
    </lineage>
</organism>
<accession>A0ABV7FQP9</accession>
<comment type="caution">
    <text evidence="1">The sequence shown here is derived from an EMBL/GenBank/DDBJ whole genome shotgun (WGS) entry which is preliminary data.</text>
</comment>
<protein>
    <submittedName>
        <fullName evidence="1">WalW protein</fullName>
    </submittedName>
</protein>
<dbReference type="Proteomes" id="UP001595478">
    <property type="component" value="Unassembled WGS sequence"/>
</dbReference>
<name>A0ABV7FQP9_9ALTE</name>
<reference evidence="2" key="1">
    <citation type="journal article" date="2019" name="Int. J. Syst. Evol. Microbiol.">
        <title>The Global Catalogue of Microorganisms (GCM) 10K type strain sequencing project: providing services to taxonomists for standard genome sequencing and annotation.</title>
        <authorList>
            <consortium name="The Broad Institute Genomics Platform"/>
            <consortium name="The Broad Institute Genome Sequencing Center for Infectious Disease"/>
            <person name="Wu L."/>
            <person name="Ma J."/>
        </authorList>
    </citation>
    <scope>NUCLEOTIDE SEQUENCE [LARGE SCALE GENOMIC DNA]</scope>
    <source>
        <strain evidence="2">KCTC 52473</strain>
    </source>
</reference>
<keyword evidence="2" id="KW-1185">Reference proteome</keyword>
<dbReference type="EMBL" id="JBHRSW010000015">
    <property type="protein sequence ID" value="MFC3121993.1"/>
    <property type="molecule type" value="Genomic_DNA"/>
</dbReference>
<evidence type="ECO:0000313" key="1">
    <source>
        <dbReference type="EMBL" id="MFC3121993.1"/>
    </source>
</evidence>
<dbReference type="RefSeq" id="WP_376920119.1">
    <property type="nucleotide sequence ID" value="NZ_JBHRSW010000015.1"/>
</dbReference>
<dbReference type="InterPro" id="IPR011330">
    <property type="entry name" value="Glyco_hydro/deAcase_b/a-brl"/>
</dbReference>
<sequence length="333" mass="38388">MMNKTDLLFVLSVDTEEEWDWDGPFPEDNFSVENLSILPKFQKFCETLNIRPCYFVDYAAAKGIPAEGEFHQAIKNNFCELGAHLHPWANPPYFQKPNEENSHVVNLPIQQVAEKLDALLSLFAEKFSYQPKAFRTGRWGISEEIMQLLWSRGFTVDSSVYPFYQNEYFSCQGSPVLPYWPDVANVLKPGSQRNILELPVTVGFNRRPFTLANRIYQAFDSAFMQNLKANAILWHSRILRKIYMSPEVTSSDNMIRLCKAIDTSKQPIVHMYLHSSNLIQSGTGVVDHDDPYQLITTRIKNVIEHLSKRNNLVFMTPSEAKIYFKTNPKFIAT</sequence>
<dbReference type="SUPFAM" id="SSF88713">
    <property type="entry name" value="Glycoside hydrolase/deacetylase"/>
    <property type="match status" value="1"/>
</dbReference>